<dbReference type="GO" id="GO:0004386">
    <property type="term" value="F:helicase activity"/>
    <property type="evidence" value="ECO:0007669"/>
    <property type="project" value="UniProtKB-KW"/>
</dbReference>
<evidence type="ECO:0000313" key="3">
    <source>
        <dbReference type="EMBL" id="RGT62879.1"/>
    </source>
</evidence>
<gene>
    <name evidence="3" type="ORF">DWX18_01935</name>
</gene>
<feature type="coiled-coil region" evidence="1">
    <location>
        <begin position="231"/>
        <end position="279"/>
    </location>
</feature>
<keyword evidence="3" id="KW-0067">ATP-binding</keyword>
<dbReference type="EMBL" id="QRWZ01000001">
    <property type="protein sequence ID" value="RGT62879.1"/>
    <property type="molecule type" value="Genomic_DNA"/>
</dbReference>
<keyword evidence="1" id="KW-0175">Coiled coil</keyword>
<feature type="region of interest" description="Disordered" evidence="2">
    <location>
        <begin position="464"/>
        <end position="505"/>
    </location>
</feature>
<feature type="compositionally biased region" description="Basic and acidic residues" evidence="2">
    <location>
        <begin position="486"/>
        <end position="505"/>
    </location>
</feature>
<dbReference type="InterPro" id="IPR027417">
    <property type="entry name" value="P-loop_NTPase"/>
</dbReference>
<dbReference type="AlphaFoldDB" id="A0A412PR23"/>
<comment type="caution">
    <text evidence="3">The sequence shown here is derived from an EMBL/GenBank/DDBJ whole genome shotgun (WGS) entry which is preliminary data.</text>
</comment>
<organism evidence="3 4">
    <name type="scientific">Streptococcus anginosus</name>
    <dbReference type="NCBI Taxonomy" id="1328"/>
    <lineage>
        <taxon>Bacteria</taxon>
        <taxon>Bacillati</taxon>
        <taxon>Bacillota</taxon>
        <taxon>Bacilli</taxon>
        <taxon>Lactobacillales</taxon>
        <taxon>Streptococcaceae</taxon>
        <taxon>Streptococcus</taxon>
        <taxon>Streptococcus anginosus group</taxon>
    </lineage>
</organism>
<proteinExistence type="predicted"/>
<accession>A0A412PR23</accession>
<dbReference type="SUPFAM" id="SSF52540">
    <property type="entry name" value="P-loop containing nucleoside triphosphate hydrolases"/>
    <property type="match status" value="1"/>
</dbReference>
<sequence>MTTSDYSPDLEQRAGRIVRQGNENKEVSIYRYVTENTFDAYLWQTIENKQKFISQIMTSKTPVRVAEDVDESSLNYAEIKALATGDPKIKEKMDLDNEVTKLKMLEANYKSNRYRLEDKVAKNYPEEIARTEKLIEAVKKDIKDVEAKAEGEEKFTSITIGGEKILDKKLAGEKLLEAISKVKINESKVIGKYRNMDLEVSYNFFTNEHNFSLNGAAKHSGELGTSADGNITRFDNALEKMPEKLKRLEEKLLGTKEQLENAKEELQKPFEKADELKDNVLRLAELNKLLDMGEVEEKRNDNPLVEDVKRAIIDFCNREYEENHSYDEFDTLYPDLKHIGIAYTNTPDERHSIQYELNLEDKTWTQYIEDIPIKTESFDYENKGENEALRNMKNEIELSSFEDLVYVDSEDLKAALGLDIDDEGNFYDPLSKDLDNDGIADRYDNDFKDSDYFESTYDVEDNLHTKEEATQKTGDKPSILGQIRAYQEESKTEEKQTAKEQEYVR</sequence>
<dbReference type="Proteomes" id="UP000284046">
    <property type="component" value="Unassembled WGS sequence"/>
</dbReference>
<keyword evidence="3" id="KW-0378">Hydrolase</keyword>
<dbReference type="Gene3D" id="3.40.50.300">
    <property type="entry name" value="P-loop containing nucleotide triphosphate hydrolases"/>
    <property type="match status" value="1"/>
</dbReference>
<evidence type="ECO:0000256" key="2">
    <source>
        <dbReference type="SAM" id="MobiDB-lite"/>
    </source>
</evidence>
<name>A0A412PR23_STRAP</name>
<protein>
    <submittedName>
        <fullName evidence="3">Helicase</fullName>
    </submittedName>
</protein>
<evidence type="ECO:0000313" key="4">
    <source>
        <dbReference type="Proteomes" id="UP000284046"/>
    </source>
</evidence>
<keyword evidence="3" id="KW-0547">Nucleotide-binding</keyword>
<keyword evidence="3" id="KW-0347">Helicase</keyword>
<reference evidence="3 4" key="1">
    <citation type="submission" date="2018-08" db="EMBL/GenBank/DDBJ databases">
        <title>A genome reference for cultivated species of the human gut microbiota.</title>
        <authorList>
            <person name="Zou Y."/>
            <person name="Xue W."/>
            <person name="Luo G."/>
        </authorList>
    </citation>
    <scope>NUCLEOTIDE SEQUENCE [LARGE SCALE GENOMIC DNA]</scope>
    <source>
        <strain evidence="3 4">AF18-38</strain>
    </source>
</reference>
<feature type="compositionally biased region" description="Basic and acidic residues" evidence="2">
    <location>
        <begin position="464"/>
        <end position="475"/>
    </location>
</feature>
<evidence type="ECO:0000256" key="1">
    <source>
        <dbReference type="SAM" id="Coils"/>
    </source>
</evidence>